<name>A0A5B8XHW1_9RICK</name>
<dbReference type="GO" id="GO:0006457">
    <property type="term" value="P:protein folding"/>
    <property type="evidence" value="ECO:0007669"/>
    <property type="project" value="InterPro"/>
</dbReference>
<protein>
    <recommendedName>
        <fullName evidence="4">Peptidyl-prolyl cis-trans isomerase</fullName>
        <shortName evidence="4">PPIase</shortName>
        <ecNumber evidence="4">5.2.1.8</ecNumber>
    </recommendedName>
</protein>
<keyword evidence="5" id="KW-0812">Transmembrane</keyword>
<evidence type="ECO:0000256" key="5">
    <source>
        <dbReference type="SAM" id="Phobius"/>
    </source>
</evidence>
<keyword evidence="3 4" id="KW-0413">Isomerase</keyword>
<evidence type="ECO:0000313" key="7">
    <source>
        <dbReference type="EMBL" id="QED23357.1"/>
    </source>
</evidence>
<dbReference type="EC" id="5.2.1.8" evidence="4"/>
<dbReference type="Gene3D" id="2.40.100.10">
    <property type="entry name" value="Cyclophilin-like"/>
    <property type="match status" value="1"/>
</dbReference>
<evidence type="ECO:0000259" key="6">
    <source>
        <dbReference type="PROSITE" id="PS50072"/>
    </source>
</evidence>
<proteinExistence type="inferred from homology"/>
<keyword evidence="8" id="KW-1185">Reference proteome</keyword>
<evidence type="ECO:0000313" key="8">
    <source>
        <dbReference type="Proteomes" id="UP000321934"/>
    </source>
</evidence>
<dbReference type="SUPFAM" id="SSF50891">
    <property type="entry name" value="Cyclophilin-like"/>
    <property type="match status" value="1"/>
</dbReference>
<feature type="transmembrane region" description="Helical" evidence="5">
    <location>
        <begin position="14"/>
        <end position="35"/>
    </location>
</feature>
<comment type="similarity">
    <text evidence="1 4">Belongs to the cyclophilin-type PPIase family.</text>
</comment>
<dbReference type="InterPro" id="IPR029000">
    <property type="entry name" value="Cyclophilin-like_dom_sf"/>
</dbReference>
<dbReference type="InterPro" id="IPR020892">
    <property type="entry name" value="Cyclophilin-type_PPIase_CS"/>
</dbReference>
<dbReference type="PANTHER" id="PTHR45625">
    <property type="entry name" value="PEPTIDYL-PROLYL CIS-TRANS ISOMERASE-RELATED"/>
    <property type="match status" value="1"/>
</dbReference>
<evidence type="ECO:0000256" key="1">
    <source>
        <dbReference type="ARBA" id="ARBA00007365"/>
    </source>
</evidence>
<organism evidence="7 8">
    <name type="scientific">Candidatus Deianiraea vastatrix</name>
    <dbReference type="NCBI Taxonomy" id="2163644"/>
    <lineage>
        <taxon>Bacteria</taxon>
        <taxon>Pseudomonadati</taxon>
        <taxon>Pseudomonadota</taxon>
        <taxon>Alphaproteobacteria</taxon>
        <taxon>Rickettsiales</taxon>
        <taxon>Candidatus Deianiraeaceae</taxon>
        <taxon>Candidatus Deianiraea</taxon>
    </lineage>
</organism>
<dbReference type="GO" id="GO:0003755">
    <property type="term" value="F:peptidyl-prolyl cis-trans isomerase activity"/>
    <property type="evidence" value="ECO:0007669"/>
    <property type="project" value="UniProtKB-UniRule"/>
</dbReference>
<feature type="domain" description="PPIase cyclophilin-type" evidence="6">
    <location>
        <begin position="51"/>
        <end position="199"/>
    </location>
</feature>
<keyword evidence="5" id="KW-1133">Transmembrane helix</keyword>
<dbReference type="OrthoDB" id="9807797at2"/>
<dbReference type="PROSITE" id="PS50072">
    <property type="entry name" value="CSA_PPIASE_2"/>
    <property type="match status" value="1"/>
</dbReference>
<comment type="catalytic activity">
    <reaction evidence="4">
        <text>[protein]-peptidylproline (omega=180) = [protein]-peptidylproline (omega=0)</text>
        <dbReference type="Rhea" id="RHEA:16237"/>
        <dbReference type="Rhea" id="RHEA-COMP:10747"/>
        <dbReference type="Rhea" id="RHEA-COMP:10748"/>
        <dbReference type="ChEBI" id="CHEBI:83833"/>
        <dbReference type="ChEBI" id="CHEBI:83834"/>
        <dbReference type="EC" id="5.2.1.8"/>
    </reaction>
</comment>
<accession>A0A5B8XHW1</accession>
<dbReference type="PANTHER" id="PTHR45625:SF4">
    <property type="entry name" value="PEPTIDYLPROLYL ISOMERASE DOMAIN AND WD REPEAT-CONTAINING PROTEIN 1"/>
    <property type="match status" value="1"/>
</dbReference>
<evidence type="ECO:0000256" key="4">
    <source>
        <dbReference type="RuleBase" id="RU363019"/>
    </source>
</evidence>
<keyword evidence="5" id="KW-0472">Membrane</keyword>
<dbReference type="EMBL" id="CP029077">
    <property type="protein sequence ID" value="QED23357.1"/>
    <property type="molecule type" value="Genomic_DNA"/>
</dbReference>
<dbReference type="Proteomes" id="UP000321934">
    <property type="component" value="Chromosome"/>
</dbReference>
<evidence type="ECO:0000256" key="3">
    <source>
        <dbReference type="ARBA" id="ARBA00023235"/>
    </source>
</evidence>
<sequence length="214" mass="23934">MKIEKFLKNVKPRATFYVVVFAFLSTISVLQSLFYGNVIAKPRIQEELENVLYLSVDSDKNCKIMIKLLPDVAPNHVKRIKQLARDKFYDGVEFHRVIKGFMAQAGGKNGNPNYGSGKKINAEFSKMKHIRGAVSMARPMDVNGADSQFFIVTQDSPFLDGQYSIFGMVIEGMECVDKIKQGPESMNGMVSNPTKIISMRVAIDEEVAKAKANK</sequence>
<dbReference type="PROSITE" id="PS00170">
    <property type="entry name" value="CSA_PPIASE_1"/>
    <property type="match status" value="1"/>
</dbReference>
<dbReference type="RefSeq" id="WP_146820636.1">
    <property type="nucleotide sequence ID" value="NZ_CP029077.1"/>
</dbReference>
<dbReference type="InterPro" id="IPR002130">
    <property type="entry name" value="Cyclophilin-type_PPIase_dom"/>
</dbReference>
<dbReference type="InterPro" id="IPR044666">
    <property type="entry name" value="Cyclophilin_A-like"/>
</dbReference>
<dbReference type="CDD" id="cd00317">
    <property type="entry name" value="cyclophilin"/>
    <property type="match status" value="1"/>
</dbReference>
<dbReference type="AlphaFoldDB" id="A0A5B8XHW1"/>
<comment type="function">
    <text evidence="4">PPIases accelerate the folding of proteins. It catalyzes the cis-trans isomerization of proline imidic peptide bonds in oligopeptides.</text>
</comment>
<gene>
    <name evidence="7" type="ORF">Deia_00562</name>
</gene>
<keyword evidence="2 4" id="KW-0697">Rotamase</keyword>
<dbReference type="Pfam" id="PF00160">
    <property type="entry name" value="Pro_isomerase"/>
    <property type="match status" value="1"/>
</dbReference>
<reference evidence="7 8" key="1">
    <citation type="journal article" date="2019" name="ISME J.">
        <title>Deianiraea, an extracellular bacterium associated with the ciliate Paramecium, suggests an alternative scenario for the evolution of Rickettsiales.</title>
        <authorList>
            <person name="Castelli M."/>
            <person name="Sabaneyeva E."/>
            <person name="Lanzoni O."/>
            <person name="Lebedeva N."/>
            <person name="Floriano A.M."/>
            <person name="Gaiarsa S."/>
            <person name="Benken K."/>
            <person name="Modeo L."/>
            <person name="Bandi C."/>
            <person name="Potekhin A."/>
            <person name="Sassera D."/>
            <person name="Petroni G."/>
        </authorList>
    </citation>
    <scope>NUCLEOTIDE SEQUENCE [LARGE SCALE GENOMIC DNA]</scope>
    <source>
        <strain evidence="7">CyL4-1</strain>
    </source>
</reference>
<dbReference type="PRINTS" id="PR00153">
    <property type="entry name" value="CSAPPISMRASE"/>
</dbReference>
<evidence type="ECO:0000256" key="2">
    <source>
        <dbReference type="ARBA" id="ARBA00023110"/>
    </source>
</evidence>